<evidence type="ECO:0000313" key="2">
    <source>
        <dbReference type="EMBL" id="TWG01140.1"/>
    </source>
</evidence>
<protein>
    <submittedName>
        <fullName evidence="2">Uncharacterized protein</fullName>
    </submittedName>
</protein>
<feature type="transmembrane region" description="Helical" evidence="1">
    <location>
        <begin position="14"/>
        <end position="32"/>
    </location>
</feature>
<keyword evidence="1" id="KW-0472">Membrane</keyword>
<feature type="transmembrane region" description="Helical" evidence="1">
    <location>
        <begin position="72"/>
        <end position="92"/>
    </location>
</feature>
<comment type="caution">
    <text evidence="2">The sequence shown here is derived from an EMBL/GenBank/DDBJ whole genome shotgun (WGS) entry which is preliminary data.</text>
</comment>
<evidence type="ECO:0000256" key="1">
    <source>
        <dbReference type="SAM" id="Phobius"/>
    </source>
</evidence>
<organism evidence="2 3">
    <name type="scientific">Kitasatospora viridis</name>
    <dbReference type="NCBI Taxonomy" id="281105"/>
    <lineage>
        <taxon>Bacteria</taxon>
        <taxon>Bacillati</taxon>
        <taxon>Actinomycetota</taxon>
        <taxon>Actinomycetes</taxon>
        <taxon>Kitasatosporales</taxon>
        <taxon>Streptomycetaceae</taxon>
        <taxon>Kitasatospora</taxon>
    </lineage>
</organism>
<proteinExistence type="predicted"/>
<evidence type="ECO:0000313" key="3">
    <source>
        <dbReference type="Proteomes" id="UP000317940"/>
    </source>
</evidence>
<dbReference type="AlphaFoldDB" id="A0A561UP68"/>
<dbReference type="EMBL" id="VIWT01000001">
    <property type="protein sequence ID" value="TWG01140.1"/>
    <property type="molecule type" value="Genomic_DNA"/>
</dbReference>
<accession>A0A561UP68</accession>
<gene>
    <name evidence="2" type="ORF">FHX73_115027</name>
</gene>
<sequence>MRGTETELRRVRRWLWIFIVCLVLSGLTAFPLGTETGWALTAAHRLPVPGGLLGWLERVHTGLTETDASYPFLAYGTDWLAFAHLVIAGAFWGPLRDPVRNVFVVRWALAACAGILPLALVCGPLRGIPFFWQCVDMSFGVVGAVPLLIVLRGIRRLADPAVSTPGSAGRTAAPA</sequence>
<keyword evidence="3" id="KW-1185">Reference proteome</keyword>
<reference evidence="2 3" key="1">
    <citation type="submission" date="2019-06" db="EMBL/GenBank/DDBJ databases">
        <title>Sequencing the genomes of 1000 actinobacteria strains.</title>
        <authorList>
            <person name="Klenk H.-P."/>
        </authorList>
    </citation>
    <scope>NUCLEOTIDE SEQUENCE [LARGE SCALE GENOMIC DNA]</scope>
    <source>
        <strain evidence="2 3">DSM 44826</strain>
    </source>
</reference>
<feature type="transmembrane region" description="Helical" evidence="1">
    <location>
        <begin position="130"/>
        <end position="151"/>
    </location>
</feature>
<name>A0A561UP68_9ACTN</name>
<keyword evidence="1" id="KW-0812">Transmembrane</keyword>
<dbReference type="Proteomes" id="UP000317940">
    <property type="component" value="Unassembled WGS sequence"/>
</dbReference>
<keyword evidence="1" id="KW-1133">Transmembrane helix</keyword>
<dbReference type="RefSeq" id="WP_145907141.1">
    <property type="nucleotide sequence ID" value="NZ_BAAAMZ010000038.1"/>
</dbReference>
<feature type="transmembrane region" description="Helical" evidence="1">
    <location>
        <begin position="104"/>
        <end position="124"/>
    </location>
</feature>
<dbReference type="OrthoDB" id="190649at2"/>